<protein>
    <submittedName>
        <fullName evidence="2">Uncharacterized protein</fullName>
    </submittedName>
</protein>
<comment type="caution">
    <text evidence="2">The sequence shown here is derived from an EMBL/GenBank/DDBJ whole genome shotgun (WGS) entry which is preliminary data.</text>
</comment>
<name>A0A837DCI7_9PSEU</name>
<gene>
    <name evidence="2" type="ORF">MINT15_08260</name>
</gene>
<evidence type="ECO:0000256" key="1">
    <source>
        <dbReference type="SAM" id="MobiDB-lite"/>
    </source>
</evidence>
<feature type="region of interest" description="Disordered" evidence="1">
    <location>
        <begin position="1"/>
        <end position="26"/>
    </location>
</feature>
<evidence type="ECO:0000313" key="3">
    <source>
        <dbReference type="Proteomes" id="UP000030848"/>
    </source>
</evidence>
<dbReference type="Proteomes" id="UP000030848">
    <property type="component" value="Unassembled WGS sequence"/>
</dbReference>
<reference evidence="2 3" key="1">
    <citation type="submission" date="2014-10" db="EMBL/GenBank/DDBJ databases">
        <title>Genome sequence of Micropolyspora internatus JCM3315.</title>
        <authorList>
            <person name="Shin S.-K."/>
            <person name="Yi H."/>
        </authorList>
    </citation>
    <scope>NUCLEOTIDE SEQUENCE [LARGE SCALE GENOMIC DNA]</scope>
    <source>
        <strain evidence="2 3">JCM 3315</strain>
    </source>
</reference>
<accession>A0A837DCI7</accession>
<proteinExistence type="predicted"/>
<evidence type="ECO:0000313" key="2">
    <source>
        <dbReference type="EMBL" id="KHF45609.1"/>
    </source>
</evidence>
<dbReference type="AlphaFoldDB" id="A0A837DCI7"/>
<sequence>MIATGSSGSRKRASGVQTPLTGDGLTEPGLPFPVFGEAVDAFAMSDVELLT</sequence>
<dbReference type="EMBL" id="JRZE01000002">
    <property type="protein sequence ID" value="KHF45609.1"/>
    <property type="molecule type" value="Genomic_DNA"/>
</dbReference>
<organism evidence="2 3">
    <name type="scientific">Saccharomonospora viridis</name>
    <dbReference type="NCBI Taxonomy" id="1852"/>
    <lineage>
        <taxon>Bacteria</taxon>
        <taxon>Bacillati</taxon>
        <taxon>Actinomycetota</taxon>
        <taxon>Actinomycetes</taxon>
        <taxon>Pseudonocardiales</taxon>
        <taxon>Pseudonocardiaceae</taxon>
        <taxon>Saccharomonospora</taxon>
    </lineage>
</organism>